<keyword evidence="5" id="KW-1185">Reference proteome</keyword>
<sequence>MNMKMSYSALLVLFLSLTFFTPSTLAGLRFPQKASVVPPSCSDGSCGMRRKALYLKPPTYRPPSSCCPKIPRPLPPYKPPPLYRSTSKGKP</sequence>
<dbReference type="AlphaFoldDB" id="A0A0B2PCN6"/>
<dbReference type="EMBL" id="KN668607">
    <property type="protein sequence ID" value="KHN05244.1"/>
    <property type="molecule type" value="Genomic_DNA"/>
</dbReference>
<evidence type="ECO:0000313" key="5">
    <source>
        <dbReference type="Proteomes" id="UP000289340"/>
    </source>
</evidence>
<evidence type="ECO:0000256" key="1">
    <source>
        <dbReference type="SAM" id="MobiDB-lite"/>
    </source>
</evidence>
<evidence type="ECO:0000313" key="4">
    <source>
        <dbReference type="EMBL" id="RZB87008.1"/>
    </source>
</evidence>
<reference evidence="3" key="1">
    <citation type="submission" date="2014-07" db="EMBL/GenBank/DDBJ databases">
        <title>Identification of a novel salt tolerance gene in wild soybean by whole-genome sequencing.</title>
        <authorList>
            <person name="Lam H.-M."/>
            <person name="Qi X."/>
            <person name="Li M.-W."/>
            <person name="Liu X."/>
            <person name="Xie M."/>
            <person name="Ni M."/>
            <person name="Xu X."/>
        </authorList>
    </citation>
    <scope>NUCLEOTIDE SEQUENCE [LARGE SCALE GENOMIC DNA]</scope>
    <source>
        <tissue evidence="3">Root</tissue>
    </source>
</reference>
<proteinExistence type="predicted"/>
<organism evidence="3">
    <name type="scientific">Glycine soja</name>
    <name type="common">Wild soybean</name>
    <dbReference type="NCBI Taxonomy" id="3848"/>
    <lineage>
        <taxon>Eukaryota</taxon>
        <taxon>Viridiplantae</taxon>
        <taxon>Streptophyta</taxon>
        <taxon>Embryophyta</taxon>
        <taxon>Tracheophyta</taxon>
        <taxon>Spermatophyta</taxon>
        <taxon>Magnoliopsida</taxon>
        <taxon>eudicotyledons</taxon>
        <taxon>Gunneridae</taxon>
        <taxon>Pentapetalae</taxon>
        <taxon>rosids</taxon>
        <taxon>fabids</taxon>
        <taxon>Fabales</taxon>
        <taxon>Fabaceae</taxon>
        <taxon>Papilionoideae</taxon>
        <taxon>50 kb inversion clade</taxon>
        <taxon>NPAAA clade</taxon>
        <taxon>indigoferoid/millettioid clade</taxon>
        <taxon>Phaseoleae</taxon>
        <taxon>Glycine</taxon>
        <taxon>Glycine subgen. Soja</taxon>
    </lineage>
</organism>
<dbReference type="Proteomes" id="UP000053555">
    <property type="component" value="Unassembled WGS sequence"/>
</dbReference>
<feature type="signal peptide" evidence="2">
    <location>
        <begin position="1"/>
        <end position="26"/>
    </location>
</feature>
<evidence type="ECO:0000256" key="2">
    <source>
        <dbReference type="SAM" id="SignalP"/>
    </source>
</evidence>
<dbReference type="EMBL" id="QZWG01000010">
    <property type="protein sequence ID" value="RZB87008.1"/>
    <property type="molecule type" value="Genomic_DNA"/>
</dbReference>
<feature type="chain" id="PRO_5040666399" evidence="2">
    <location>
        <begin position="27"/>
        <end position="91"/>
    </location>
</feature>
<protein>
    <submittedName>
        <fullName evidence="3">Uncharacterized protein</fullName>
    </submittedName>
</protein>
<name>A0A0B2PCN6_GLYSO</name>
<feature type="compositionally biased region" description="Pro residues" evidence="1">
    <location>
        <begin position="70"/>
        <end position="82"/>
    </location>
</feature>
<accession>A0A0B2PCN6</accession>
<gene>
    <name evidence="4" type="ORF">D0Y65_026924</name>
    <name evidence="3" type="ORF">glysoja_042967</name>
</gene>
<keyword evidence="2" id="KW-0732">Signal</keyword>
<evidence type="ECO:0000313" key="3">
    <source>
        <dbReference type="EMBL" id="KHN05244.1"/>
    </source>
</evidence>
<dbReference type="Proteomes" id="UP000289340">
    <property type="component" value="Chromosome 10"/>
</dbReference>
<feature type="region of interest" description="Disordered" evidence="1">
    <location>
        <begin position="60"/>
        <end position="91"/>
    </location>
</feature>
<reference evidence="4 5" key="2">
    <citation type="submission" date="2018-09" db="EMBL/GenBank/DDBJ databases">
        <title>A high-quality reference genome of wild soybean provides a powerful tool to mine soybean genomes.</title>
        <authorList>
            <person name="Xie M."/>
            <person name="Chung C.Y.L."/>
            <person name="Li M.-W."/>
            <person name="Wong F.-L."/>
            <person name="Chan T.-F."/>
            <person name="Lam H.-M."/>
        </authorList>
    </citation>
    <scope>NUCLEOTIDE SEQUENCE [LARGE SCALE GENOMIC DNA]</scope>
    <source>
        <strain evidence="5">cv. W05</strain>
        <tissue evidence="4">Hypocotyl of etiolated seedlings</tissue>
    </source>
</reference>